<name>A0A803NN39_CANSA</name>
<reference evidence="1" key="1">
    <citation type="submission" date="2018-11" db="EMBL/GenBank/DDBJ databases">
        <authorList>
            <person name="Grassa J C."/>
        </authorList>
    </citation>
    <scope>NUCLEOTIDE SEQUENCE [LARGE SCALE GENOMIC DNA]</scope>
</reference>
<evidence type="ECO:0000313" key="2">
    <source>
        <dbReference type="Proteomes" id="UP000596661"/>
    </source>
</evidence>
<proteinExistence type="predicted"/>
<sequence length="168" mass="19003">MSDNNFNLETGLQEVVLEEQAEVLEAPPQRKGLLFFTTESLSKRVLTLSLDFSAHSNIEQKLSLAFALKEIKYQKISTNVLKVEILVTTKNLRSHGLIARTQSIKPISNYGYCDPPDIREEIAAMVSKRVREGAFDLIRDDAWAGLGWAYIIQAHRFGCKPRRAVLQL</sequence>
<organism evidence="1 2">
    <name type="scientific">Cannabis sativa</name>
    <name type="common">Hemp</name>
    <name type="synonym">Marijuana</name>
    <dbReference type="NCBI Taxonomy" id="3483"/>
    <lineage>
        <taxon>Eukaryota</taxon>
        <taxon>Viridiplantae</taxon>
        <taxon>Streptophyta</taxon>
        <taxon>Embryophyta</taxon>
        <taxon>Tracheophyta</taxon>
        <taxon>Spermatophyta</taxon>
        <taxon>Magnoliopsida</taxon>
        <taxon>eudicotyledons</taxon>
        <taxon>Gunneridae</taxon>
        <taxon>Pentapetalae</taxon>
        <taxon>rosids</taxon>
        <taxon>fabids</taxon>
        <taxon>Rosales</taxon>
        <taxon>Cannabaceae</taxon>
        <taxon>Cannabis</taxon>
    </lineage>
</organism>
<dbReference type="EnsemblPlants" id="evm.model.01.2923">
    <property type="protein sequence ID" value="cds.evm.model.01.2923"/>
    <property type="gene ID" value="evm.TU.01.2923"/>
</dbReference>
<reference evidence="1" key="2">
    <citation type="submission" date="2021-03" db="UniProtKB">
        <authorList>
            <consortium name="EnsemblPlants"/>
        </authorList>
    </citation>
    <scope>IDENTIFICATION</scope>
</reference>
<dbReference type="Gramene" id="evm.model.01.2923">
    <property type="protein sequence ID" value="cds.evm.model.01.2923"/>
    <property type="gene ID" value="evm.TU.01.2923"/>
</dbReference>
<dbReference type="AlphaFoldDB" id="A0A803NN39"/>
<dbReference type="EMBL" id="UZAU01000082">
    <property type="status" value="NOT_ANNOTATED_CDS"/>
    <property type="molecule type" value="Genomic_DNA"/>
</dbReference>
<dbReference type="Proteomes" id="UP000596661">
    <property type="component" value="Chromosome 1"/>
</dbReference>
<accession>A0A803NN39</accession>
<keyword evidence="2" id="KW-1185">Reference proteome</keyword>
<evidence type="ECO:0000313" key="1">
    <source>
        <dbReference type="EnsemblPlants" id="cds.evm.model.01.2923"/>
    </source>
</evidence>
<protein>
    <submittedName>
        <fullName evidence="1">Uncharacterized protein</fullName>
    </submittedName>
</protein>